<keyword evidence="2 5" id="KW-0378">Hydrolase</keyword>
<keyword evidence="4" id="KW-0472">Membrane</keyword>
<evidence type="ECO:0000313" key="6">
    <source>
        <dbReference type="Proteomes" id="UP001597215"/>
    </source>
</evidence>
<gene>
    <name evidence="5" type="ORF">ACFSAG_11545</name>
</gene>
<dbReference type="InterPro" id="IPR036412">
    <property type="entry name" value="HAD-like_sf"/>
</dbReference>
<evidence type="ECO:0000256" key="2">
    <source>
        <dbReference type="ARBA" id="ARBA00022801"/>
    </source>
</evidence>
<dbReference type="PANTHER" id="PTHR43344:SF13">
    <property type="entry name" value="PHOSPHATASE RV3661-RELATED"/>
    <property type="match status" value="1"/>
</dbReference>
<reference evidence="6" key="1">
    <citation type="journal article" date="2019" name="Int. J. Syst. Evol. Microbiol.">
        <title>The Global Catalogue of Microorganisms (GCM) 10K type strain sequencing project: providing services to taxonomists for standard genome sequencing and annotation.</title>
        <authorList>
            <consortium name="The Broad Institute Genomics Platform"/>
            <consortium name="The Broad Institute Genome Sequencing Center for Infectious Disease"/>
            <person name="Wu L."/>
            <person name="Ma J."/>
        </authorList>
    </citation>
    <scope>NUCLEOTIDE SEQUENCE [LARGE SCALE GENOMIC DNA]</scope>
    <source>
        <strain evidence="6">CGMCC 1.12449</strain>
    </source>
</reference>
<dbReference type="SUPFAM" id="SSF56784">
    <property type="entry name" value="HAD-like"/>
    <property type="match status" value="1"/>
</dbReference>
<keyword evidence="3" id="KW-0460">Magnesium</keyword>
<dbReference type="NCBIfam" id="TIGR01488">
    <property type="entry name" value="HAD-SF-IB"/>
    <property type="match status" value="1"/>
</dbReference>
<evidence type="ECO:0000256" key="4">
    <source>
        <dbReference type="SAM" id="Phobius"/>
    </source>
</evidence>
<sequence length="234" mass="26959">MDRENKIRIAIYDMDKTVTRRATYNGFLMHMAWNKSPWRLLMLPVLPLGLMLYALKIWSRSQLKQFSQSLLIGRKVPRIQFARHLERHADLVLGKNVYQEAKWRIDAEKSDGYRHVIATASYRLYVEAIAAKLGFDDVIATELATDDSGHVLARIDGHNCYDEAKLDRVKAWMAEVGLERNQCHIRAYSDHVSDAPLLSFADEAFATNPHPPLERLARDKGWQILDWRDGDPAT</sequence>
<comment type="caution">
    <text evidence="5">The sequence shown here is derived from an EMBL/GenBank/DDBJ whole genome shotgun (WGS) entry which is preliminary data.</text>
</comment>
<protein>
    <submittedName>
        <fullName evidence="5">HAD family hydrolase</fullName>
    </submittedName>
</protein>
<keyword evidence="6" id="KW-1185">Reference proteome</keyword>
<dbReference type="GO" id="GO:0016787">
    <property type="term" value="F:hydrolase activity"/>
    <property type="evidence" value="ECO:0007669"/>
    <property type="project" value="UniProtKB-KW"/>
</dbReference>
<dbReference type="InterPro" id="IPR006385">
    <property type="entry name" value="HAD_hydro_SerB1"/>
</dbReference>
<dbReference type="EMBL" id="JBHUEL010000010">
    <property type="protein sequence ID" value="MFD1767472.1"/>
    <property type="molecule type" value="Genomic_DNA"/>
</dbReference>
<dbReference type="Proteomes" id="UP001597215">
    <property type="component" value="Unassembled WGS sequence"/>
</dbReference>
<name>A0ABW4MGI8_9SPHN</name>
<evidence type="ECO:0000256" key="3">
    <source>
        <dbReference type="ARBA" id="ARBA00022842"/>
    </source>
</evidence>
<accession>A0ABW4MGI8</accession>
<keyword evidence="1" id="KW-0479">Metal-binding</keyword>
<keyword evidence="4" id="KW-0812">Transmembrane</keyword>
<dbReference type="NCBIfam" id="TIGR01490">
    <property type="entry name" value="HAD-SF-IB-hyp1"/>
    <property type="match status" value="1"/>
</dbReference>
<dbReference type="PANTHER" id="PTHR43344">
    <property type="entry name" value="PHOSPHOSERINE PHOSPHATASE"/>
    <property type="match status" value="1"/>
</dbReference>
<dbReference type="InterPro" id="IPR023214">
    <property type="entry name" value="HAD_sf"/>
</dbReference>
<organism evidence="5 6">
    <name type="scientific">Sphingorhabdus buctiana</name>
    <dbReference type="NCBI Taxonomy" id="1508805"/>
    <lineage>
        <taxon>Bacteria</taxon>
        <taxon>Pseudomonadati</taxon>
        <taxon>Pseudomonadota</taxon>
        <taxon>Alphaproteobacteria</taxon>
        <taxon>Sphingomonadales</taxon>
        <taxon>Sphingomonadaceae</taxon>
        <taxon>Sphingorhabdus</taxon>
    </lineage>
</organism>
<dbReference type="Gene3D" id="1.20.1440.100">
    <property type="entry name" value="SG protein - dephosphorylation function"/>
    <property type="match status" value="1"/>
</dbReference>
<evidence type="ECO:0000256" key="1">
    <source>
        <dbReference type="ARBA" id="ARBA00022723"/>
    </source>
</evidence>
<dbReference type="Pfam" id="PF12710">
    <property type="entry name" value="HAD"/>
    <property type="match status" value="1"/>
</dbReference>
<dbReference type="RefSeq" id="WP_374613084.1">
    <property type="nucleotide sequence ID" value="NZ_JBHUEL010000010.1"/>
</dbReference>
<proteinExistence type="predicted"/>
<evidence type="ECO:0000313" key="5">
    <source>
        <dbReference type="EMBL" id="MFD1767472.1"/>
    </source>
</evidence>
<dbReference type="Gene3D" id="3.40.50.1000">
    <property type="entry name" value="HAD superfamily/HAD-like"/>
    <property type="match status" value="1"/>
</dbReference>
<feature type="transmembrane region" description="Helical" evidence="4">
    <location>
        <begin position="38"/>
        <end position="55"/>
    </location>
</feature>
<dbReference type="InterPro" id="IPR050582">
    <property type="entry name" value="HAD-like_SerB"/>
</dbReference>
<keyword evidence="4" id="KW-1133">Transmembrane helix</keyword>